<feature type="domain" description="Thioester reductase (TE)" evidence="1">
    <location>
        <begin position="23"/>
        <end position="271"/>
    </location>
</feature>
<protein>
    <submittedName>
        <fullName evidence="2">Linear gramicidin synthase subunit D</fullName>
    </submittedName>
</protein>
<dbReference type="SUPFAM" id="SSF51735">
    <property type="entry name" value="NAD(P)-binding Rossmann-fold domains"/>
    <property type="match status" value="1"/>
</dbReference>
<accession>A0A5B9PC76</accession>
<dbReference type="Pfam" id="PF07993">
    <property type="entry name" value="NAD_binding_4"/>
    <property type="match status" value="1"/>
</dbReference>
<dbReference type="RefSeq" id="WP_075083022.1">
    <property type="nucleotide sequence ID" value="NZ_CP042912.1"/>
</dbReference>
<dbReference type="Gene3D" id="3.40.50.720">
    <property type="entry name" value="NAD(P)-binding Rossmann-like Domain"/>
    <property type="match status" value="1"/>
</dbReference>
<dbReference type="CDD" id="cd05263">
    <property type="entry name" value="MupV_like_SDR_e"/>
    <property type="match status" value="1"/>
</dbReference>
<dbReference type="AlphaFoldDB" id="A0A5B9PC76"/>
<dbReference type="STRING" id="980251.GCA_001642875_00227"/>
<keyword evidence="3" id="KW-1185">Reference proteome</keyword>
<gene>
    <name evidence="2" type="primary">lgrD_2</name>
    <name evidence="2" type="ORF">MFFC18_37580</name>
</gene>
<dbReference type="InterPro" id="IPR050177">
    <property type="entry name" value="Lipid_A_modif_metabolic_enz"/>
</dbReference>
<dbReference type="PANTHER" id="PTHR43245">
    <property type="entry name" value="BIFUNCTIONAL POLYMYXIN RESISTANCE PROTEIN ARNA"/>
    <property type="match status" value="1"/>
</dbReference>
<evidence type="ECO:0000313" key="2">
    <source>
        <dbReference type="EMBL" id="QEG23854.1"/>
    </source>
</evidence>
<dbReference type="Proteomes" id="UP000322214">
    <property type="component" value="Chromosome"/>
</dbReference>
<evidence type="ECO:0000313" key="3">
    <source>
        <dbReference type="Proteomes" id="UP000322214"/>
    </source>
</evidence>
<organism evidence="2 3">
    <name type="scientific">Mariniblastus fucicola</name>
    <dbReference type="NCBI Taxonomy" id="980251"/>
    <lineage>
        <taxon>Bacteria</taxon>
        <taxon>Pseudomonadati</taxon>
        <taxon>Planctomycetota</taxon>
        <taxon>Planctomycetia</taxon>
        <taxon>Pirellulales</taxon>
        <taxon>Pirellulaceae</taxon>
        <taxon>Mariniblastus</taxon>
    </lineage>
</organism>
<evidence type="ECO:0000259" key="1">
    <source>
        <dbReference type="Pfam" id="PF07993"/>
    </source>
</evidence>
<dbReference type="InterPro" id="IPR013120">
    <property type="entry name" value="FAR_NAD-bd"/>
</dbReference>
<dbReference type="EMBL" id="CP042912">
    <property type="protein sequence ID" value="QEG23854.1"/>
    <property type="molecule type" value="Genomic_DNA"/>
</dbReference>
<dbReference type="PANTHER" id="PTHR43245:SF51">
    <property type="entry name" value="SHORT CHAIN DEHYDROGENASE_REDUCTASE FAMILY 42E, MEMBER 2"/>
    <property type="match status" value="1"/>
</dbReference>
<dbReference type="InterPro" id="IPR036291">
    <property type="entry name" value="NAD(P)-bd_dom_sf"/>
</dbReference>
<dbReference type="KEGG" id="mff:MFFC18_37580"/>
<name>A0A5B9PC76_9BACT</name>
<reference evidence="2 3" key="1">
    <citation type="submission" date="2019-08" db="EMBL/GenBank/DDBJ databases">
        <title>Deep-cultivation of Planctomycetes and their phenomic and genomic characterization uncovers novel biology.</title>
        <authorList>
            <person name="Wiegand S."/>
            <person name="Jogler M."/>
            <person name="Boedeker C."/>
            <person name="Pinto D."/>
            <person name="Vollmers J."/>
            <person name="Rivas-Marin E."/>
            <person name="Kohn T."/>
            <person name="Peeters S.H."/>
            <person name="Heuer A."/>
            <person name="Rast P."/>
            <person name="Oberbeckmann S."/>
            <person name="Bunk B."/>
            <person name="Jeske O."/>
            <person name="Meyerdierks A."/>
            <person name="Storesund J.E."/>
            <person name="Kallscheuer N."/>
            <person name="Luecker S."/>
            <person name="Lage O.M."/>
            <person name="Pohl T."/>
            <person name="Merkel B.J."/>
            <person name="Hornburger P."/>
            <person name="Mueller R.-W."/>
            <person name="Bruemmer F."/>
            <person name="Labrenz M."/>
            <person name="Spormann A.M."/>
            <person name="Op den Camp H."/>
            <person name="Overmann J."/>
            <person name="Amann R."/>
            <person name="Jetten M.S.M."/>
            <person name="Mascher T."/>
            <person name="Medema M.H."/>
            <person name="Devos D.P."/>
            <person name="Kaster A.-K."/>
            <person name="Ovreas L."/>
            <person name="Rohde M."/>
            <person name="Galperin M.Y."/>
            <person name="Jogler C."/>
        </authorList>
    </citation>
    <scope>NUCLEOTIDE SEQUENCE [LARGE SCALE GENOMIC DNA]</scope>
    <source>
        <strain evidence="2 3">FC18</strain>
    </source>
</reference>
<proteinExistence type="predicted"/>
<sequence length="497" mass="55442">MTDAINLPPNSTFDSKGKTYILLTGATGLVGRYLLRDLILRKERVAVIARASGKLSARDRVESIMQYWENQLQRSLPRPIVIEGDICQENLGMSREDARWVASYCVETVHNAAILRFKAATRADEPFRTNLDGTANVIKFARGQGIPDFHYVSTAYVCGKTSERVMEDRLDAGQELRNDYEQSKFDAEKLVQSAKGFRNVTIFRPAVIIGDSKTGYTSTYHGLFLYLRLISMLVPHQQCDDSGTHMTPIRLPMQGDEPRNLVPVDWVSAVIAHVVCTPDAHGRTYHLTPEECTTAREVIDSCCNYFNSAGVVYAGPDAEPTPEDEFSRAIFENTRIYESYDTSDPEFDRTNVSKWAGHLPCPSIDEAMIHRFITFGETNRWGKSRVRTPQVEYWFEDELERIGKLAESIVGRLTATIDAPVTVGLDIKGEGGGQWTLAEIATGIRIVRGLPGEGSPILTIDGKHVAQLLDKFSSQDPESAFGLFADQFESTISLALR</sequence>